<proteinExistence type="predicted"/>
<dbReference type="GO" id="GO:0031410">
    <property type="term" value="C:cytoplasmic vesicle"/>
    <property type="evidence" value="ECO:0007669"/>
    <property type="project" value="TreeGrafter"/>
</dbReference>
<dbReference type="Pfam" id="PF04862">
    <property type="entry name" value="DUF642"/>
    <property type="match status" value="1"/>
</dbReference>
<gene>
    <name evidence="2" type="ORF">QJT81_10560</name>
</gene>
<dbReference type="Gene3D" id="2.60.40.10">
    <property type="entry name" value="Immunoglobulins"/>
    <property type="match status" value="3"/>
</dbReference>
<dbReference type="SUPFAM" id="SSF49299">
    <property type="entry name" value="PKD domain"/>
    <property type="match status" value="2"/>
</dbReference>
<dbReference type="Proteomes" id="UP001301326">
    <property type="component" value="Chromosome"/>
</dbReference>
<dbReference type="InterPro" id="IPR013783">
    <property type="entry name" value="Ig-like_fold"/>
</dbReference>
<protein>
    <submittedName>
        <fullName evidence="2">PKD domain-containing protein</fullName>
    </submittedName>
</protein>
<feature type="domain" description="PKD" evidence="1">
    <location>
        <begin position="134"/>
        <end position="223"/>
    </location>
</feature>
<evidence type="ECO:0000313" key="2">
    <source>
        <dbReference type="EMBL" id="WGZ96372.1"/>
    </source>
</evidence>
<feature type="domain" description="PKD" evidence="1">
    <location>
        <begin position="1"/>
        <end position="43"/>
    </location>
</feature>
<dbReference type="PROSITE" id="PS50093">
    <property type="entry name" value="PKD"/>
    <property type="match status" value="3"/>
</dbReference>
<dbReference type="InterPro" id="IPR022409">
    <property type="entry name" value="PKD/Chitinase_dom"/>
</dbReference>
<dbReference type="EMBL" id="CP124756">
    <property type="protein sequence ID" value="WGZ96372.1"/>
    <property type="molecule type" value="Genomic_DNA"/>
</dbReference>
<dbReference type="PANTHER" id="PTHR46182">
    <property type="entry name" value="FI19480P1"/>
    <property type="match status" value="1"/>
</dbReference>
<dbReference type="Pfam" id="PF18911">
    <property type="entry name" value="PKD_4"/>
    <property type="match status" value="3"/>
</dbReference>
<dbReference type="KEGG" id="tput:QJT81_10560"/>
<dbReference type="InterPro" id="IPR006946">
    <property type="entry name" value="DGR2-like_dom"/>
</dbReference>
<name>A0AA95HFB1_9GAMM</name>
<dbReference type="CDD" id="cd00146">
    <property type="entry name" value="PKD"/>
    <property type="match status" value="3"/>
</dbReference>
<organism evidence="2">
    <name type="scientific">Candidatus Thiothrix putei</name>
    <dbReference type="NCBI Taxonomy" id="3080811"/>
    <lineage>
        <taxon>Bacteria</taxon>
        <taxon>Pseudomonadati</taxon>
        <taxon>Pseudomonadota</taxon>
        <taxon>Gammaproteobacteria</taxon>
        <taxon>Thiotrichales</taxon>
        <taxon>Thiotrichaceae</taxon>
        <taxon>Thiothrix</taxon>
    </lineage>
</organism>
<dbReference type="InterPro" id="IPR000601">
    <property type="entry name" value="PKD_dom"/>
</dbReference>
<feature type="domain" description="PKD" evidence="1">
    <location>
        <begin position="45"/>
        <end position="126"/>
    </location>
</feature>
<reference evidence="2" key="2">
    <citation type="submission" date="2023-04" db="EMBL/GenBank/DDBJ databases">
        <authorList>
            <person name="Beletskiy A.V."/>
            <person name="Mardanov A.V."/>
            <person name="Ravin N.V."/>
        </authorList>
    </citation>
    <scope>NUCLEOTIDE SEQUENCE</scope>
    <source>
        <strain evidence="2">GKL-02</strain>
    </source>
</reference>
<dbReference type="Gene3D" id="2.60.120.260">
    <property type="entry name" value="Galactose-binding domain-like"/>
    <property type="match status" value="2"/>
</dbReference>
<dbReference type="InterPro" id="IPR035986">
    <property type="entry name" value="PKD_dom_sf"/>
</dbReference>
<sequence length="526" mass="56606">MNSPNFSHTFNAAGNYTVTLTVTDNLGATHTVSVGVTVHATNAVPVAVIKADTLSGTAPFRATFDGSASTDSDGAVADYRWDFGDGETAIGKTVSHTWNAVGEYTVTLTVTDNKGATGSSTAVVYVNPYANQPPVAKISLTPGSGVAPLSVMFDGSASIDPDGSIARYVWDFGDGSAGVEGMTTSHVYTVTGTYQVRLTVTDNHGSLHTESKSVTVSESLNLVENGSFEEHGVLDHGTWGLFKRIPGWMAGKGTLNIQRGDVFGITAIDGNDKLALDTVSNGTARTTVTTTSGQTYLLSFYYSPSSNSRQDTANAVDVIWNNVKLQSVRGNRKGWVKYSYLVQSTKPEAILRFVAQGDGDAGFIDDVRIVPANLSEENAINNGSFETYGTLNHGTWGVMQAIKGWLATQGQIMIQTGKIGGITASEGNAKLALESGNGSTVRYIVSKMEPDYQYLLSLDYVPRGKHETENQVEVIWNSKSLGILNQMHRTGWQRYYFERLAKSDKLSCSIFSIDRTPHIQPIFYSI</sequence>
<dbReference type="AlphaFoldDB" id="A0AA95HFB1"/>
<dbReference type="PANTHER" id="PTHR46182:SF2">
    <property type="entry name" value="FI19480P1"/>
    <property type="match status" value="1"/>
</dbReference>
<reference evidence="2" key="1">
    <citation type="journal article" date="2023" name="Int. J. Mol. Sci.">
        <title>Metagenomics Revealed a New Genus 'Candidatus Thiocaldithrix dubininis' gen. nov., sp. nov. and a New Species 'Candidatus Thiothrix putei' sp. nov. in the Family Thiotrichaceae, Some Members of Which Have Traits of Both Na+- and H+-Motive Energetics.</title>
        <authorList>
            <person name="Ravin N.V."/>
            <person name="Muntyan M.S."/>
            <person name="Smolyakov D.D."/>
            <person name="Rudenko T.S."/>
            <person name="Beletsky A.V."/>
            <person name="Mardanov A.V."/>
            <person name="Grabovich M.Y."/>
        </authorList>
    </citation>
    <scope>NUCLEOTIDE SEQUENCE</scope>
    <source>
        <strain evidence="2">GKL-02</strain>
    </source>
</reference>
<dbReference type="SMART" id="SM00089">
    <property type="entry name" value="PKD"/>
    <property type="match status" value="2"/>
</dbReference>
<accession>A0AA95HFB1</accession>
<dbReference type="InterPro" id="IPR029865">
    <property type="entry name" value="KIAA0319-like"/>
</dbReference>
<dbReference type="GO" id="GO:0016020">
    <property type="term" value="C:membrane"/>
    <property type="evidence" value="ECO:0007669"/>
    <property type="project" value="TreeGrafter"/>
</dbReference>
<evidence type="ECO:0000259" key="1">
    <source>
        <dbReference type="PROSITE" id="PS50093"/>
    </source>
</evidence>